<evidence type="ECO:0000313" key="1">
    <source>
        <dbReference type="EMBL" id="MBW4545206.1"/>
    </source>
</evidence>
<gene>
    <name evidence="1" type="ORF">KME25_12275</name>
</gene>
<reference evidence="1" key="2">
    <citation type="journal article" date="2022" name="Microbiol. Resour. Announc.">
        <title>Metagenome Sequencing to Explore Phylogenomics of Terrestrial Cyanobacteria.</title>
        <authorList>
            <person name="Ward R.D."/>
            <person name="Stajich J.E."/>
            <person name="Johansen J.R."/>
            <person name="Huntemann M."/>
            <person name="Clum A."/>
            <person name="Foster B."/>
            <person name="Foster B."/>
            <person name="Roux S."/>
            <person name="Palaniappan K."/>
            <person name="Varghese N."/>
            <person name="Mukherjee S."/>
            <person name="Reddy T.B.K."/>
            <person name="Daum C."/>
            <person name="Copeland A."/>
            <person name="Chen I.A."/>
            <person name="Ivanova N.N."/>
            <person name="Kyrpides N.C."/>
            <person name="Shapiro N."/>
            <person name="Eloe-Fadrosh E.A."/>
            <person name="Pietrasiak N."/>
        </authorList>
    </citation>
    <scope>NUCLEOTIDE SEQUENCE</scope>
    <source>
        <strain evidence="1">CPER-KK1</strain>
    </source>
</reference>
<name>A0A951UB48_9CYAN</name>
<proteinExistence type="predicted"/>
<dbReference type="AlphaFoldDB" id="A0A951UB48"/>
<sequence length="181" mass="20299">MEFATISTISFLGIHRFENGAAIRGAVLVTDRETKPLEFRVTAPIRPDKLQKILYGELLDEHMSVELIGLPLLNALQQKPNLIIVQDILFLGMNAKQEIPTILMLKEDKHLLNTRASTQPLNSPDSGHPPVKFHTSGQFEPKLTEISQQLQSIFCSRDLMEPFVRLTEACTDAHSRKVGDS</sequence>
<reference evidence="1" key="1">
    <citation type="submission" date="2021-05" db="EMBL/GenBank/DDBJ databases">
        <authorList>
            <person name="Pietrasiak N."/>
            <person name="Ward R."/>
            <person name="Stajich J.E."/>
            <person name="Kurbessoian T."/>
        </authorList>
    </citation>
    <scope>NUCLEOTIDE SEQUENCE</scope>
    <source>
        <strain evidence="1">CPER-KK1</strain>
    </source>
</reference>
<comment type="caution">
    <text evidence="1">The sequence shown here is derived from an EMBL/GenBank/DDBJ whole genome shotgun (WGS) entry which is preliminary data.</text>
</comment>
<organism evidence="1 2">
    <name type="scientific">Symplocastrum torsivum CPER-KK1</name>
    <dbReference type="NCBI Taxonomy" id="450513"/>
    <lineage>
        <taxon>Bacteria</taxon>
        <taxon>Bacillati</taxon>
        <taxon>Cyanobacteriota</taxon>
        <taxon>Cyanophyceae</taxon>
        <taxon>Oscillatoriophycideae</taxon>
        <taxon>Oscillatoriales</taxon>
        <taxon>Microcoleaceae</taxon>
        <taxon>Symplocastrum</taxon>
    </lineage>
</organism>
<protein>
    <submittedName>
        <fullName evidence="1">Uncharacterized protein</fullName>
    </submittedName>
</protein>
<dbReference type="Proteomes" id="UP000753908">
    <property type="component" value="Unassembled WGS sequence"/>
</dbReference>
<accession>A0A951UB48</accession>
<evidence type="ECO:0000313" key="2">
    <source>
        <dbReference type="Proteomes" id="UP000753908"/>
    </source>
</evidence>
<dbReference type="EMBL" id="JAHHIF010000013">
    <property type="protein sequence ID" value="MBW4545206.1"/>
    <property type="molecule type" value="Genomic_DNA"/>
</dbReference>